<organism evidence="7 8">
    <name type="scientific">Intoshia linei</name>
    <dbReference type="NCBI Taxonomy" id="1819745"/>
    <lineage>
        <taxon>Eukaryota</taxon>
        <taxon>Metazoa</taxon>
        <taxon>Spiralia</taxon>
        <taxon>Lophotrochozoa</taxon>
        <taxon>Mesozoa</taxon>
        <taxon>Orthonectida</taxon>
        <taxon>Rhopaluridae</taxon>
        <taxon>Intoshia</taxon>
    </lineage>
</organism>
<dbReference type="InterPro" id="IPR023115">
    <property type="entry name" value="TIF_IF2_dom3"/>
</dbReference>
<dbReference type="Gene3D" id="3.40.50.300">
    <property type="entry name" value="P-loop containing nucleotide triphosphate hydrolases"/>
    <property type="match status" value="1"/>
</dbReference>
<evidence type="ECO:0000256" key="5">
    <source>
        <dbReference type="ARBA" id="ARBA00023134"/>
    </source>
</evidence>
<dbReference type="InterPro" id="IPR053905">
    <property type="entry name" value="EF-G-like_DII"/>
</dbReference>
<keyword evidence="5" id="KW-0342">GTP-binding</keyword>
<dbReference type="SMART" id="SM00209">
    <property type="entry name" value="TSP1"/>
    <property type="match status" value="3"/>
</dbReference>
<dbReference type="NCBIfam" id="TIGR00231">
    <property type="entry name" value="small_GTP"/>
    <property type="match status" value="1"/>
</dbReference>
<dbReference type="InterPro" id="IPR036925">
    <property type="entry name" value="TIF_IF2_dom3_sf"/>
</dbReference>
<dbReference type="PROSITE" id="PS51722">
    <property type="entry name" value="G_TR_2"/>
    <property type="match status" value="1"/>
</dbReference>
<sequence length="1146" mass="132880">MHPKNVISVIEWTEWRCSTVENIIRIAYRFEKCKYHQSETNNNNDAISKCRYDDEIVFLKRKYKQCEITNELDECFKLCYKPYWGKWSQWSICNKDCFRYRKRKCYRDTINVNENECFFNDSEINYLDTEYCESLTCTKRQIKGGWSNWSKWSLNCHNWKDGLKVIIECGKGFRYRERFCNNPQPSDSSVYCKGNSTETMDCNTKIFCPINGGWSKWTDWICEKSVCGQDVSGYRTRNCNNPTPQYYGEICIGMSIEYTKTECNTKCTIAQAHSLISSKKRLEIFTNLVNNIKNLGVEIKESKYLNYENQHHLKLSCYCDGLNYLKSKFPNGSILWLYNSKPIKKVHGANLNNFMHDKILVGLNSTKINGIYSCLYVYTKIPSMYVYLRIFTFSWHIKTVLSHHRIYKDKYNNKNINFKLVNKVAQLQLKCNIHPLWHILNHTDIIVAWFKNGEKVKNLMLGNIEYGKYTEINVIKDAPHNIIGIWKCAFKLNSSLVHHTIDQWFVTNSIKFEFIPITFIQKNNHMRILNSIRLMAGPVYRKKKKSLPGLKSLKRKKNVLSIKRNMTISELSKLTNRDTRLICEILKIPLSLSTAKMDRIIDIQRICKFCGYATKIEENENKKLETENENEYLNLKTDATKVVDRQPIVTIIGHVNHGKTTLLDSLRNANVAAGEYGGITQHIAAFSVNVESKNKKVTFIDTPGHAAFSVLRKRGIQITDIAVLIVAADDGVMEQTLECIKFVKSEKVPLIVAINKIDRSKSNVEKTKQQLFEHGVIGEVYGGHVQIIEISAKEKTNLNLLLEAILLENDLNPPKTDPTVENAFGYILESRIDPVKGKMTTIILNQGTLKMGDFLISETNSGKIKSIFTDTNQQIDTVGAGIPVQIFGWQDLPNPGYSFHSIDNKTKLKKLLNLRIKKSDHEKSLMDQRDIDAKRELHDKIQKEKRTKLNSMGYHYVSTSNENILNLYNTYIQKNKNFEVKPRVNENCEKFQYNLILYADTKGSLDSILQSLDLYQNDLIDINIVEHHIGKPSTHIIEIAKLFTSDICSFNIPLDSTLLEMSREENIIIKNFNVIYHLNDFLKERMMDIIPDRRECDILGTSKLQMIYNVTFNKKRKLALGCHIDTGQFLFDKIFKITRDGEKIYE</sequence>
<dbReference type="Gene3D" id="3.40.50.10050">
    <property type="entry name" value="Translation initiation factor IF- 2, domain 3"/>
    <property type="match status" value="1"/>
</dbReference>
<dbReference type="SUPFAM" id="SSF52540">
    <property type="entry name" value="P-loop containing nucleoside triphosphate hydrolases"/>
    <property type="match status" value="1"/>
</dbReference>
<dbReference type="PROSITE" id="PS50092">
    <property type="entry name" value="TSP1"/>
    <property type="match status" value="2"/>
</dbReference>
<dbReference type="Gene3D" id="2.20.100.10">
    <property type="entry name" value="Thrombospondin type-1 (TSP1) repeat"/>
    <property type="match status" value="2"/>
</dbReference>
<dbReference type="GO" id="GO:0003743">
    <property type="term" value="F:translation initiation factor activity"/>
    <property type="evidence" value="ECO:0007669"/>
    <property type="project" value="UniProtKB-KW"/>
</dbReference>
<dbReference type="InterPro" id="IPR027417">
    <property type="entry name" value="P-loop_NTPase"/>
</dbReference>
<dbReference type="PANTHER" id="PTHR43381:SF5">
    <property type="entry name" value="TR-TYPE G DOMAIN-CONTAINING PROTEIN"/>
    <property type="match status" value="1"/>
</dbReference>
<dbReference type="Pfam" id="PF22042">
    <property type="entry name" value="EF-G_D2"/>
    <property type="match status" value="1"/>
</dbReference>
<feature type="domain" description="Tr-type G" evidence="6">
    <location>
        <begin position="644"/>
        <end position="815"/>
    </location>
</feature>
<evidence type="ECO:0000313" key="7">
    <source>
        <dbReference type="EMBL" id="OAF69043.1"/>
    </source>
</evidence>
<evidence type="ECO:0000256" key="2">
    <source>
        <dbReference type="ARBA" id="ARBA00022540"/>
    </source>
</evidence>
<feature type="non-terminal residue" evidence="7">
    <location>
        <position position="1146"/>
    </location>
</feature>
<dbReference type="EMBL" id="LWCA01000346">
    <property type="protein sequence ID" value="OAF69043.1"/>
    <property type="molecule type" value="Genomic_DNA"/>
</dbReference>
<dbReference type="InterPro" id="IPR000795">
    <property type="entry name" value="T_Tr_GTP-bd_dom"/>
</dbReference>
<dbReference type="SUPFAM" id="SSF52156">
    <property type="entry name" value="Initiation factor IF2/eIF5b, domain 3"/>
    <property type="match status" value="1"/>
</dbReference>
<dbReference type="GO" id="GO:0005525">
    <property type="term" value="F:GTP binding"/>
    <property type="evidence" value="ECO:0007669"/>
    <property type="project" value="UniProtKB-KW"/>
</dbReference>
<keyword evidence="3" id="KW-0547">Nucleotide-binding</keyword>
<dbReference type="Pfam" id="PF11987">
    <property type="entry name" value="IF-2"/>
    <property type="match status" value="1"/>
</dbReference>
<evidence type="ECO:0000256" key="4">
    <source>
        <dbReference type="ARBA" id="ARBA00022917"/>
    </source>
</evidence>
<evidence type="ECO:0000256" key="3">
    <source>
        <dbReference type="ARBA" id="ARBA00022741"/>
    </source>
</evidence>
<dbReference type="InterPro" id="IPR005225">
    <property type="entry name" value="Small_GTP-bd"/>
</dbReference>
<keyword evidence="2" id="KW-0396">Initiation factor</keyword>
<dbReference type="InterPro" id="IPR000884">
    <property type="entry name" value="TSP1_rpt"/>
</dbReference>
<keyword evidence="8" id="KW-1185">Reference proteome</keyword>
<keyword evidence="4" id="KW-0648">Protein biosynthesis</keyword>
<gene>
    <name evidence="7" type="ORF">A3Q56_03210</name>
</gene>
<dbReference type="CDD" id="cd01887">
    <property type="entry name" value="IF2_eIF5B"/>
    <property type="match status" value="1"/>
</dbReference>
<proteinExistence type="inferred from homology"/>
<dbReference type="SUPFAM" id="SSF50447">
    <property type="entry name" value="Translation proteins"/>
    <property type="match status" value="1"/>
</dbReference>
<dbReference type="InterPro" id="IPR036383">
    <property type="entry name" value="TSP1_rpt_sf"/>
</dbReference>
<dbReference type="InterPro" id="IPR009000">
    <property type="entry name" value="Transl_B-barrel_sf"/>
</dbReference>
<dbReference type="InterPro" id="IPR015760">
    <property type="entry name" value="TIF_IF2"/>
</dbReference>
<reference evidence="7 8" key="1">
    <citation type="submission" date="2016-04" db="EMBL/GenBank/DDBJ databases">
        <title>The genome of Intoshia linei affirms orthonectids as highly simplified spiralians.</title>
        <authorList>
            <person name="Mikhailov K.V."/>
            <person name="Slusarev G.S."/>
            <person name="Nikitin M.A."/>
            <person name="Logacheva M.D."/>
            <person name="Penin A."/>
            <person name="Aleoshin V."/>
            <person name="Panchin Y.V."/>
        </authorList>
    </citation>
    <scope>NUCLEOTIDE SEQUENCE [LARGE SCALE GENOMIC DNA]</scope>
    <source>
        <strain evidence="7">Intl2013</strain>
        <tissue evidence="7">Whole animal</tissue>
    </source>
</reference>
<dbReference type="Pfam" id="PF00009">
    <property type="entry name" value="GTP_EFTU"/>
    <property type="match status" value="1"/>
</dbReference>
<dbReference type="GO" id="GO:0003924">
    <property type="term" value="F:GTPase activity"/>
    <property type="evidence" value="ECO:0007669"/>
    <property type="project" value="InterPro"/>
</dbReference>
<dbReference type="AlphaFoldDB" id="A0A177B5Y0"/>
<dbReference type="PANTHER" id="PTHR43381">
    <property type="entry name" value="TRANSLATION INITIATION FACTOR IF-2-RELATED"/>
    <property type="match status" value="1"/>
</dbReference>
<dbReference type="OrthoDB" id="361630at2759"/>
<accession>A0A177B5Y0</accession>
<evidence type="ECO:0000256" key="1">
    <source>
        <dbReference type="ARBA" id="ARBA00007733"/>
    </source>
</evidence>
<evidence type="ECO:0000313" key="8">
    <source>
        <dbReference type="Proteomes" id="UP000078046"/>
    </source>
</evidence>
<comment type="caution">
    <text evidence="7">The sequence shown here is derived from an EMBL/GenBank/DDBJ whole genome shotgun (WGS) entry which is preliminary data.</text>
</comment>
<dbReference type="Gene3D" id="2.40.30.10">
    <property type="entry name" value="Translation factors"/>
    <property type="match status" value="1"/>
</dbReference>
<dbReference type="Proteomes" id="UP000078046">
    <property type="component" value="Unassembled WGS sequence"/>
</dbReference>
<comment type="similarity">
    <text evidence="1">Belongs to the TRAFAC class translation factor GTPase superfamily. Classic translation factor GTPase family. IF-2 subfamily.</text>
</comment>
<dbReference type="GO" id="GO:0005737">
    <property type="term" value="C:cytoplasm"/>
    <property type="evidence" value="ECO:0007669"/>
    <property type="project" value="TreeGrafter"/>
</dbReference>
<dbReference type="SUPFAM" id="SSF82895">
    <property type="entry name" value="TSP-1 type 1 repeat"/>
    <property type="match status" value="2"/>
</dbReference>
<evidence type="ECO:0000259" key="6">
    <source>
        <dbReference type="PROSITE" id="PS51722"/>
    </source>
</evidence>
<dbReference type="FunFam" id="3.40.50.300:FF:000019">
    <property type="entry name" value="Translation initiation factor IF-2"/>
    <property type="match status" value="1"/>
</dbReference>
<protein>
    <recommendedName>
        <fullName evidence="6">Tr-type G domain-containing protein</fullName>
    </recommendedName>
</protein>
<name>A0A177B5Y0_9BILA</name>